<dbReference type="InterPro" id="IPR011009">
    <property type="entry name" value="Kinase-like_dom_sf"/>
</dbReference>
<evidence type="ECO:0000259" key="6">
    <source>
        <dbReference type="Pfam" id="PF01636"/>
    </source>
</evidence>
<keyword evidence="3" id="KW-0547">Nucleotide-binding</keyword>
<evidence type="ECO:0000256" key="4">
    <source>
        <dbReference type="ARBA" id="ARBA00022777"/>
    </source>
</evidence>
<dbReference type="Gene3D" id="3.90.1200.10">
    <property type="match status" value="1"/>
</dbReference>
<organism evidence="7 8">
    <name type="scientific">Flavobacterium faecale</name>
    <dbReference type="NCBI Taxonomy" id="1355330"/>
    <lineage>
        <taxon>Bacteria</taxon>
        <taxon>Pseudomonadati</taxon>
        <taxon>Bacteroidota</taxon>
        <taxon>Flavobacteriia</taxon>
        <taxon>Flavobacteriales</taxon>
        <taxon>Flavobacteriaceae</taxon>
        <taxon>Flavobacterium</taxon>
    </lineage>
</organism>
<dbReference type="Gene3D" id="3.30.200.20">
    <property type="entry name" value="Phosphorylase Kinase, domain 1"/>
    <property type="match status" value="1"/>
</dbReference>
<protein>
    <submittedName>
        <fullName evidence="7">Aminoglycoside phosphotransferase</fullName>
    </submittedName>
</protein>
<dbReference type="PANTHER" id="PTHR34273">
    <property type="entry name" value="METHYLTHIORIBOSE KINASE"/>
    <property type="match status" value="1"/>
</dbReference>
<comment type="similarity">
    <text evidence="1">Belongs to the methylthioribose kinase family.</text>
</comment>
<evidence type="ECO:0000256" key="5">
    <source>
        <dbReference type="ARBA" id="ARBA00022840"/>
    </source>
</evidence>
<evidence type="ECO:0000256" key="3">
    <source>
        <dbReference type="ARBA" id="ARBA00022741"/>
    </source>
</evidence>
<evidence type="ECO:0000313" key="7">
    <source>
        <dbReference type="EMBL" id="AWG22117.1"/>
    </source>
</evidence>
<reference evidence="7 8" key="1">
    <citation type="submission" date="2017-04" db="EMBL/GenBank/DDBJ databases">
        <title>Compelte genome sequence of WV33.</title>
        <authorList>
            <person name="Lee P.C."/>
        </authorList>
    </citation>
    <scope>NUCLEOTIDE SEQUENCE [LARGE SCALE GENOMIC DNA]</scope>
    <source>
        <strain evidence="7 8">WV33</strain>
    </source>
</reference>
<feature type="domain" description="Aminoglycoside phosphotransferase" evidence="6">
    <location>
        <begin position="33"/>
        <end position="278"/>
    </location>
</feature>
<proteinExistence type="inferred from homology"/>
<dbReference type="GO" id="GO:0016301">
    <property type="term" value="F:kinase activity"/>
    <property type="evidence" value="ECO:0007669"/>
    <property type="project" value="UniProtKB-KW"/>
</dbReference>
<dbReference type="PANTHER" id="PTHR34273:SF2">
    <property type="entry name" value="METHYLTHIORIBOSE KINASE"/>
    <property type="match status" value="1"/>
</dbReference>
<evidence type="ECO:0000256" key="1">
    <source>
        <dbReference type="ARBA" id="ARBA00010165"/>
    </source>
</evidence>
<dbReference type="Proteomes" id="UP000244527">
    <property type="component" value="Chromosome"/>
</dbReference>
<dbReference type="KEGG" id="ffa:FFWV33_11645"/>
<keyword evidence="5" id="KW-0067">ATP-binding</keyword>
<keyword evidence="4" id="KW-0418">Kinase</keyword>
<dbReference type="SUPFAM" id="SSF56112">
    <property type="entry name" value="Protein kinase-like (PK-like)"/>
    <property type="match status" value="1"/>
</dbReference>
<dbReference type="EMBL" id="CP020918">
    <property type="protein sequence ID" value="AWG22117.1"/>
    <property type="molecule type" value="Genomic_DNA"/>
</dbReference>
<keyword evidence="2 7" id="KW-0808">Transferase</keyword>
<dbReference type="GO" id="GO:0005524">
    <property type="term" value="F:ATP binding"/>
    <property type="evidence" value="ECO:0007669"/>
    <property type="project" value="UniProtKB-KW"/>
</dbReference>
<dbReference type="Pfam" id="PF01636">
    <property type="entry name" value="APH"/>
    <property type="match status" value="1"/>
</dbReference>
<gene>
    <name evidence="7" type="ORF">FFWV33_11645</name>
</gene>
<dbReference type="RefSeq" id="WP_108741049.1">
    <property type="nucleotide sequence ID" value="NZ_CP020918.1"/>
</dbReference>
<dbReference type="AlphaFoldDB" id="A0A2S1LEG3"/>
<accession>A0A2S1LEG3</accession>
<keyword evidence="8" id="KW-1185">Reference proteome</keyword>
<evidence type="ECO:0000313" key="8">
    <source>
        <dbReference type="Proteomes" id="UP000244527"/>
    </source>
</evidence>
<name>A0A2S1LEG3_9FLAO</name>
<evidence type="ECO:0000256" key="2">
    <source>
        <dbReference type="ARBA" id="ARBA00022679"/>
    </source>
</evidence>
<sequence>MFVLDANNPADLTVCLTNLGWLGTDEEITSLTIPGAGNMNYVLRVKTNQRSFILKQARGYVEKYPQVAAPAERVLTEAAFYDKIKENDFLQHFMPEKLGVDVANKLVAIEDLGPANDCTVLYQDGEELSVASLEKLVSYLSTLHQAFSKARVDDELANEEMRVLNHEHIFKYPFMEENGFDLNTIQDGLQDLAVVYKKSNALRQRVEVLGGLYLSKGKYLLHGDFYPGSWLQTEKGIKVIDPEFCFFGPREFDLAVFIAHLHLSGQSQTLIAKVAENYEGFDQLNIAILNGFVGTEIMRRLIGLAQLPLEMSLSKKKMLLDMAYELILNE</sequence>
<dbReference type="InterPro" id="IPR002575">
    <property type="entry name" value="Aminoglycoside_PTrfase"/>
</dbReference>
<dbReference type="OrthoDB" id="9777791at2"/>